<gene>
    <name evidence="1" type="ORF">APZ42_023987</name>
</gene>
<dbReference type="EMBL" id="LRGB01001581">
    <property type="protein sequence ID" value="KZS11244.1"/>
    <property type="molecule type" value="Genomic_DNA"/>
</dbReference>
<comment type="caution">
    <text evidence="1">The sequence shown here is derived from an EMBL/GenBank/DDBJ whole genome shotgun (WGS) entry which is preliminary data.</text>
</comment>
<name>A0A0P5PTE8_9CRUS</name>
<sequence>MQIGNQKLHIIRWIVNSTSWIGNFVVPAKLTLPVMKLNALICTDYCRWTVSYANTEKISTAQS</sequence>
<evidence type="ECO:0000313" key="2">
    <source>
        <dbReference type="Proteomes" id="UP000076858"/>
    </source>
</evidence>
<evidence type="ECO:0000313" key="1">
    <source>
        <dbReference type="EMBL" id="KZS11244.1"/>
    </source>
</evidence>
<proteinExistence type="predicted"/>
<accession>A0A0P5PTE8</accession>
<dbReference type="Proteomes" id="UP000076858">
    <property type="component" value="Unassembled WGS sequence"/>
</dbReference>
<reference evidence="1 2" key="1">
    <citation type="submission" date="2016-03" db="EMBL/GenBank/DDBJ databases">
        <title>EvidentialGene: Evidence-directed Construction of Genes on Genomes.</title>
        <authorList>
            <person name="Gilbert D.G."/>
            <person name="Choi J.-H."/>
            <person name="Mockaitis K."/>
            <person name="Colbourne J."/>
            <person name="Pfrender M."/>
        </authorList>
    </citation>
    <scope>NUCLEOTIDE SEQUENCE [LARGE SCALE GENOMIC DNA]</scope>
    <source>
        <strain evidence="1 2">Xinb3</strain>
        <tissue evidence="1">Complete organism</tissue>
    </source>
</reference>
<keyword evidence="2" id="KW-1185">Reference proteome</keyword>
<protein>
    <submittedName>
        <fullName evidence="1">Uncharacterized protein</fullName>
    </submittedName>
</protein>
<organism evidence="1 2">
    <name type="scientific">Daphnia magna</name>
    <dbReference type="NCBI Taxonomy" id="35525"/>
    <lineage>
        <taxon>Eukaryota</taxon>
        <taxon>Metazoa</taxon>
        <taxon>Ecdysozoa</taxon>
        <taxon>Arthropoda</taxon>
        <taxon>Crustacea</taxon>
        <taxon>Branchiopoda</taxon>
        <taxon>Diplostraca</taxon>
        <taxon>Cladocera</taxon>
        <taxon>Anomopoda</taxon>
        <taxon>Daphniidae</taxon>
        <taxon>Daphnia</taxon>
    </lineage>
</organism>
<dbReference type="AlphaFoldDB" id="A0A0P5PTE8"/>